<dbReference type="PANTHER" id="PTHR42940:SF3">
    <property type="entry name" value="ALCOHOL DEHYDROGENASE 1-RELATED"/>
    <property type="match status" value="1"/>
</dbReference>
<evidence type="ECO:0000256" key="5">
    <source>
        <dbReference type="ARBA" id="ARBA00022833"/>
    </source>
</evidence>
<evidence type="ECO:0000256" key="3">
    <source>
        <dbReference type="ARBA" id="ARBA00013190"/>
    </source>
</evidence>
<dbReference type="AlphaFoldDB" id="A0A9W9V3W7"/>
<accession>A0A9W9V3W7</accession>
<evidence type="ECO:0000256" key="6">
    <source>
        <dbReference type="ARBA" id="ARBA00023002"/>
    </source>
</evidence>
<dbReference type="Proteomes" id="UP001147752">
    <property type="component" value="Unassembled WGS sequence"/>
</dbReference>
<dbReference type="Gene3D" id="3.40.50.720">
    <property type="entry name" value="NAD(P)-binding Rossmann-like Domain"/>
    <property type="match status" value="1"/>
</dbReference>
<dbReference type="SMART" id="SM00829">
    <property type="entry name" value="PKS_ER"/>
    <property type="match status" value="1"/>
</dbReference>
<proteinExistence type="inferred from homology"/>
<evidence type="ECO:0000256" key="1">
    <source>
        <dbReference type="ARBA" id="ARBA00001947"/>
    </source>
</evidence>
<dbReference type="InterPro" id="IPR013149">
    <property type="entry name" value="ADH-like_C"/>
</dbReference>
<reference evidence="10" key="2">
    <citation type="journal article" date="2023" name="IMA Fungus">
        <title>Comparative genomic study of the Penicillium genus elucidates a diverse pangenome and 15 lateral gene transfer events.</title>
        <authorList>
            <person name="Petersen C."/>
            <person name="Sorensen T."/>
            <person name="Nielsen M.R."/>
            <person name="Sondergaard T.E."/>
            <person name="Sorensen J.L."/>
            <person name="Fitzpatrick D.A."/>
            <person name="Frisvad J.C."/>
            <person name="Nielsen K.L."/>
        </authorList>
    </citation>
    <scope>NUCLEOTIDE SEQUENCE</scope>
    <source>
        <strain evidence="10">IBT 3081</strain>
    </source>
</reference>
<dbReference type="GO" id="GO:0008270">
    <property type="term" value="F:zinc ion binding"/>
    <property type="evidence" value="ECO:0007669"/>
    <property type="project" value="InterPro"/>
</dbReference>
<reference evidence="10" key="1">
    <citation type="submission" date="2022-12" db="EMBL/GenBank/DDBJ databases">
        <authorList>
            <person name="Petersen C."/>
        </authorList>
    </citation>
    <scope>NUCLEOTIDE SEQUENCE</scope>
    <source>
        <strain evidence="10">IBT 3081</strain>
    </source>
</reference>
<dbReference type="FunFam" id="3.90.180.10:FF:000002">
    <property type="entry name" value="Alcohol dehydrogenase AdhP"/>
    <property type="match status" value="1"/>
</dbReference>
<dbReference type="SUPFAM" id="SSF50129">
    <property type="entry name" value="GroES-like"/>
    <property type="match status" value="1"/>
</dbReference>
<keyword evidence="5 8" id="KW-0862">Zinc</keyword>
<dbReference type="Pfam" id="PF08240">
    <property type="entry name" value="ADH_N"/>
    <property type="match status" value="1"/>
</dbReference>
<evidence type="ECO:0000313" key="11">
    <source>
        <dbReference type="Proteomes" id="UP001147752"/>
    </source>
</evidence>
<dbReference type="InterPro" id="IPR036291">
    <property type="entry name" value="NAD(P)-bd_dom_sf"/>
</dbReference>
<dbReference type="GO" id="GO:0005737">
    <property type="term" value="C:cytoplasm"/>
    <property type="evidence" value="ECO:0007669"/>
    <property type="project" value="TreeGrafter"/>
</dbReference>
<keyword evidence="6" id="KW-0560">Oxidoreductase</keyword>
<evidence type="ECO:0000256" key="4">
    <source>
        <dbReference type="ARBA" id="ARBA00022723"/>
    </source>
</evidence>
<dbReference type="InterPro" id="IPR013154">
    <property type="entry name" value="ADH-like_N"/>
</dbReference>
<keyword evidence="7" id="KW-0520">NAD</keyword>
<feature type="domain" description="Enoyl reductase (ER)" evidence="9">
    <location>
        <begin position="29"/>
        <end position="361"/>
    </location>
</feature>
<dbReference type="Gene3D" id="3.90.180.10">
    <property type="entry name" value="Medium-chain alcohol dehydrogenases, catalytic domain"/>
    <property type="match status" value="1"/>
</dbReference>
<gene>
    <name evidence="10" type="ORF">N7517_008177</name>
</gene>
<name>A0A9W9V3W7_9EURO</name>
<comment type="caution">
    <text evidence="10">The sequence shown here is derived from an EMBL/GenBank/DDBJ whole genome shotgun (WGS) entry which is preliminary data.</text>
</comment>
<dbReference type="OrthoDB" id="1879366at2759"/>
<protein>
    <recommendedName>
        <fullName evidence="3">alcohol dehydrogenase</fullName>
        <ecNumber evidence="3">1.1.1.1</ecNumber>
    </recommendedName>
</protein>
<dbReference type="InterPro" id="IPR020843">
    <property type="entry name" value="ER"/>
</dbReference>
<comment type="similarity">
    <text evidence="2 8">Belongs to the zinc-containing alcohol dehydrogenase family.</text>
</comment>
<dbReference type="EMBL" id="JAPZBT010000003">
    <property type="protein sequence ID" value="KAJ5365291.1"/>
    <property type="molecule type" value="Genomic_DNA"/>
</dbReference>
<dbReference type="PANTHER" id="PTHR42940">
    <property type="entry name" value="ALCOHOL DEHYDROGENASE 1-RELATED"/>
    <property type="match status" value="1"/>
</dbReference>
<comment type="cofactor">
    <cofactor evidence="1 8">
        <name>Zn(2+)</name>
        <dbReference type="ChEBI" id="CHEBI:29105"/>
    </cofactor>
</comment>
<evidence type="ECO:0000256" key="7">
    <source>
        <dbReference type="ARBA" id="ARBA00023027"/>
    </source>
</evidence>
<dbReference type="Pfam" id="PF00107">
    <property type="entry name" value="ADH_zinc_N"/>
    <property type="match status" value="1"/>
</dbReference>
<dbReference type="InterPro" id="IPR011032">
    <property type="entry name" value="GroES-like_sf"/>
</dbReference>
<dbReference type="RefSeq" id="XP_056576758.1">
    <property type="nucleotide sequence ID" value="XM_056725907.1"/>
</dbReference>
<dbReference type="SUPFAM" id="SSF51735">
    <property type="entry name" value="NAD(P)-binding Rossmann-fold domains"/>
    <property type="match status" value="1"/>
</dbReference>
<evidence type="ECO:0000259" key="9">
    <source>
        <dbReference type="SMART" id="SM00829"/>
    </source>
</evidence>
<organism evidence="10 11">
    <name type="scientific">Penicillium concentricum</name>
    <dbReference type="NCBI Taxonomy" id="293559"/>
    <lineage>
        <taxon>Eukaryota</taxon>
        <taxon>Fungi</taxon>
        <taxon>Dikarya</taxon>
        <taxon>Ascomycota</taxon>
        <taxon>Pezizomycotina</taxon>
        <taxon>Eurotiomycetes</taxon>
        <taxon>Eurotiomycetidae</taxon>
        <taxon>Eurotiales</taxon>
        <taxon>Aspergillaceae</taxon>
        <taxon>Penicillium</taxon>
    </lineage>
</organism>
<dbReference type="InterPro" id="IPR002328">
    <property type="entry name" value="ADH_Zn_CS"/>
</dbReference>
<keyword evidence="4 8" id="KW-0479">Metal-binding</keyword>
<dbReference type="PROSITE" id="PS00059">
    <property type="entry name" value="ADH_ZINC"/>
    <property type="match status" value="1"/>
</dbReference>
<keyword evidence="11" id="KW-1185">Reference proteome</keyword>
<evidence type="ECO:0000256" key="8">
    <source>
        <dbReference type="RuleBase" id="RU361277"/>
    </source>
</evidence>
<evidence type="ECO:0000313" key="10">
    <source>
        <dbReference type="EMBL" id="KAJ5365291.1"/>
    </source>
</evidence>
<dbReference type="EC" id="1.1.1.1" evidence="3"/>
<dbReference type="GeneID" id="81465090"/>
<dbReference type="FunFam" id="3.40.50.720:FF:000039">
    <property type="entry name" value="Alcohol dehydrogenase AdhP"/>
    <property type="match status" value="1"/>
</dbReference>
<evidence type="ECO:0000256" key="2">
    <source>
        <dbReference type="ARBA" id="ARBA00008072"/>
    </source>
</evidence>
<dbReference type="GO" id="GO:0004022">
    <property type="term" value="F:alcohol dehydrogenase (NAD+) activity"/>
    <property type="evidence" value="ECO:0007669"/>
    <property type="project" value="UniProtKB-EC"/>
</dbReference>
<sequence>MTTIKSKKVNGAHRVLEIPKMQWAQVFEKTASALIYTQIPVPSISSDEILVQIHYSGVCHTDLHVWKGDWPLESKKDLVGGHEGAGVAVARGDNVSRVSIGDRVGVQWMNDTCGSCEFCSDGDQPLCPSAKISGYTVNGTFQQYAVCKATNAVRIPNGISLDEAAPILCAGVTVYKALKESNLQPGQIVAVVGAGGGLGTLACQYAKALGYRVLAISEGSSKKAMLVKVIGVDYFVDYIASKQGLIPEVQELTGGGPHAAIVVASVESPIGQAIQYIRPKGTVVVVGLHKNAIIKADLFSTVVKQKTVKGSYVGSCIVTEEALAIYANDRFCIQYQVLFLEELPAVFEKMQQGKMQGRTVLQIPSPETMLNGSIE</sequence>
<dbReference type="CDD" id="cd08297">
    <property type="entry name" value="CAD3"/>
    <property type="match status" value="1"/>
</dbReference>